<evidence type="ECO:0000313" key="3">
    <source>
        <dbReference type="Proteomes" id="UP000053676"/>
    </source>
</evidence>
<keyword evidence="1" id="KW-0812">Transmembrane</keyword>
<proteinExistence type="predicted"/>
<evidence type="ECO:0000313" key="2">
    <source>
        <dbReference type="EMBL" id="ETN79655.1"/>
    </source>
</evidence>
<dbReference type="Proteomes" id="UP000053676">
    <property type="component" value="Unassembled WGS sequence"/>
</dbReference>
<evidence type="ECO:0000256" key="1">
    <source>
        <dbReference type="SAM" id="Phobius"/>
    </source>
</evidence>
<organism evidence="2 3">
    <name type="scientific">Necator americanus</name>
    <name type="common">Human hookworm</name>
    <dbReference type="NCBI Taxonomy" id="51031"/>
    <lineage>
        <taxon>Eukaryota</taxon>
        <taxon>Metazoa</taxon>
        <taxon>Ecdysozoa</taxon>
        <taxon>Nematoda</taxon>
        <taxon>Chromadorea</taxon>
        <taxon>Rhabditida</taxon>
        <taxon>Rhabditina</taxon>
        <taxon>Rhabditomorpha</taxon>
        <taxon>Strongyloidea</taxon>
        <taxon>Ancylostomatidae</taxon>
        <taxon>Bunostominae</taxon>
        <taxon>Necator</taxon>
    </lineage>
</organism>
<keyword evidence="3" id="KW-1185">Reference proteome</keyword>
<protein>
    <submittedName>
        <fullName evidence="2">Uncharacterized protein</fullName>
    </submittedName>
</protein>
<dbReference type="AlphaFoldDB" id="W2TC73"/>
<sequence>MGKFELKQFLDKNHYFRNVFWIIQIFGLCSVCCSCIFEFSNVFEFLTAWMPENRAPILLELIIEGYQNCTVDPRFSLSGSHTLSTFEFSITFDIFIFTSIMNNTSSHTDKITP</sequence>
<accession>W2TC73</accession>
<dbReference type="EMBL" id="KI659392">
    <property type="protein sequence ID" value="ETN79655.1"/>
    <property type="molecule type" value="Genomic_DNA"/>
</dbReference>
<keyword evidence="1" id="KW-1133">Transmembrane helix</keyword>
<keyword evidence="1" id="KW-0472">Membrane</keyword>
<gene>
    <name evidence="2" type="ORF">NECAME_09701</name>
</gene>
<reference evidence="3" key="1">
    <citation type="journal article" date="2014" name="Nat. Genet.">
        <title>Genome of the human hookworm Necator americanus.</title>
        <authorList>
            <person name="Tang Y.T."/>
            <person name="Gao X."/>
            <person name="Rosa B.A."/>
            <person name="Abubucker S."/>
            <person name="Hallsworth-Pepin K."/>
            <person name="Martin J."/>
            <person name="Tyagi R."/>
            <person name="Heizer E."/>
            <person name="Zhang X."/>
            <person name="Bhonagiri-Palsikar V."/>
            <person name="Minx P."/>
            <person name="Warren W.C."/>
            <person name="Wang Q."/>
            <person name="Zhan B."/>
            <person name="Hotez P.J."/>
            <person name="Sternberg P.W."/>
            <person name="Dougall A."/>
            <person name="Gaze S.T."/>
            <person name="Mulvenna J."/>
            <person name="Sotillo J."/>
            <person name="Ranganathan S."/>
            <person name="Rabelo E.M."/>
            <person name="Wilson R.K."/>
            <person name="Felgner P.L."/>
            <person name="Bethony J."/>
            <person name="Hawdon J.M."/>
            <person name="Gasser R.B."/>
            <person name="Loukas A."/>
            <person name="Mitreva M."/>
        </authorList>
    </citation>
    <scope>NUCLEOTIDE SEQUENCE [LARGE SCALE GENOMIC DNA]</scope>
</reference>
<feature type="transmembrane region" description="Helical" evidence="1">
    <location>
        <begin position="20"/>
        <end position="40"/>
    </location>
</feature>
<name>W2TC73_NECAM</name>
<dbReference type="KEGG" id="nai:NECAME_09701"/>